<reference evidence="2" key="1">
    <citation type="submission" date="2016-11" db="UniProtKB">
        <authorList>
            <consortium name="WormBaseParasite"/>
        </authorList>
    </citation>
    <scope>IDENTIFICATION</scope>
</reference>
<sequence length="84" mass="9828">MPLTRNQLERLVLKCEMSGKKVNLTVQSEEGNSSNYITKVFDFDKYYTNKRVERGELVAVREGGKLALRVRCNALKLLYWTWVE</sequence>
<dbReference type="AlphaFoldDB" id="A0A1I7ZE21"/>
<keyword evidence="1" id="KW-1185">Reference proteome</keyword>
<organism evidence="1 2">
    <name type="scientific">Steinernema glaseri</name>
    <dbReference type="NCBI Taxonomy" id="37863"/>
    <lineage>
        <taxon>Eukaryota</taxon>
        <taxon>Metazoa</taxon>
        <taxon>Ecdysozoa</taxon>
        <taxon>Nematoda</taxon>
        <taxon>Chromadorea</taxon>
        <taxon>Rhabditida</taxon>
        <taxon>Tylenchina</taxon>
        <taxon>Panagrolaimomorpha</taxon>
        <taxon>Strongyloidoidea</taxon>
        <taxon>Steinernematidae</taxon>
        <taxon>Steinernema</taxon>
    </lineage>
</organism>
<evidence type="ECO:0000313" key="1">
    <source>
        <dbReference type="Proteomes" id="UP000095287"/>
    </source>
</evidence>
<evidence type="ECO:0000313" key="2">
    <source>
        <dbReference type="WBParaSite" id="L893_g25245.t1"/>
    </source>
</evidence>
<proteinExistence type="predicted"/>
<dbReference type="WBParaSite" id="L893_g25245.t1">
    <property type="protein sequence ID" value="L893_g25245.t1"/>
    <property type="gene ID" value="L893_g25245"/>
</dbReference>
<protein>
    <submittedName>
        <fullName evidence="2">Glyco_hydro38C2 domain-containing protein</fullName>
    </submittedName>
</protein>
<dbReference type="Proteomes" id="UP000095287">
    <property type="component" value="Unplaced"/>
</dbReference>
<accession>A0A1I7ZE21</accession>
<name>A0A1I7ZE21_9BILA</name>